<feature type="compositionally biased region" description="Polar residues" evidence="6">
    <location>
        <begin position="906"/>
        <end position="921"/>
    </location>
</feature>
<evidence type="ECO:0000313" key="11">
    <source>
        <dbReference type="Proteomes" id="UP001140513"/>
    </source>
</evidence>
<keyword evidence="5" id="KW-0539">Nucleus</keyword>
<feature type="compositionally biased region" description="Basic and acidic residues" evidence="6">
    <location>
        <begin position="1161"/>
        <end position="1175"/>
    </location>
</feature>
<feature type="domain" description="Rad4 beta-hairpin" evidence="8">
    <location>
        <begin position="704"/>
        <end position="767"/>
    </location>
</feature>
<dbReference type="GeneID" id="80904488"/>
<dbReference type="GO" id="GO:0000111">
    <property type="term" value="C:nucleotide-excision repair factor 2 complex"/>
    <property type="evidence" value="ECO:0007669"/>
    <property type="project" value="TreeGrafter"/>
</dbReference>
<evidence type="ECO:0008006" key="12">
    <source>
        <dbReference type="Google" id="ProtNLM"/>
    </source>
</evidence>
<dbReference type="SMART" id="SM01030">
    <property type="entry name" value="BHD_1"/>
    <property type="match status" value="1"/>
</dbReference>
<dbReference type="OrthoDB" id="300780at2759"/>
<organism evidence="10 11">
    <name type="scientific">Didymosphaeria variabile</name>
    <dbReference type="NCBI Taxonomy" id="1932322"/>
    <lineage>
        <taxon>Eukaryota</taxon>
        <taxon>Fungi</taxon>
        <taxon>Dikarya</taxon>
        <taxon>Ascomycota</taxon>
        <taxon>Pezizomycotina</taxon>
        <taxon>Dothideomycetes</taxon>
        <taxon>Pleosporomycetidae</taxon>
        <taxon>Pleosporales</taxon>
        <taxon>Massarineae</taxon>
        <taxon>Didymosphaeriaceae</taxon>
        <taxon>Didymosphaeria</taxon>
    </lineage>
</organism>
<evidence type="ECO:0000259" key="8">
    <source>
        <dbReference type="SMART" id="SM01031"/>
    </source>
</evidence>
<evidence type="ECO:0000259" key="7">
    <source>
        <dbReference type="SMART" id="SM01030"/>
    </source>
</evidence>
<gene>
    <name evidence="10" type="ORF">N0V89_000958</name>
</gene>
<dbReference type="SMART" id="SM01032">
    <property type="entry name" value="BHD_3"/>
    <property type="match status" value="1"/>
</dbReference>
<feature type="compositionally biased region" description="Basic and acidic residues" evidence="6">
    <location>
        <begin position="270"/>
        <end position="285"/>
    </location>
</feature>
<keyword evidence="4" id="KW-0234">DNA repair</keyword>
<feature type="compositionally biased region" description="Acidic residues" evidence="6">
    <location>
        <begin position="94"/>
        <end position="106"/>
    </location>
</feature>
<evidence type="ECO:0000256" key="5">
    <source>
        <dbReference type="ARBA" id="ARBA00023242"/>
    </source>
</evidence>
<dbReference type="PANTHER" id="PTHR12135:SF2">
    <property type="entry name" value="DNA REPAIR PROTEIN RAD34"/>
    <property type="match status" value="1"/>
</dbReference>
<feature type="region of interest" description="Disordered" evidence="6">
    <location>
        <begin position="1"/>
        <end position="130"/>
    </location>
</feature>
<feature type="domain" description="Rad4 beta-hairpin" evidence="7">
    <location>
        <begin position="643"/>
        <end position="702"/>
    </location>
</feature>
<dbReference type="EMBL" id="JAPEUX010000001">
    <property type="protein sequence ID" value="KAJ4360396.1"/>
    <property type="molecule type" value="Genomic_DNA"/>
</dbReference>
<evidence type="ECO:0000256" key="6">
    <source>
        <dbReference type="SAM" id="MobiDB-lite"/>
    </source>
</evidence>
<evidence type="ECO:0000256" key="3">
    <source>
        <dbReference type="ARBA" id="ARBA00022763"/>
    </source>
</evidence>
<dbReference type="Pfam" id="PF10405">
    <property type="entry name" value="BHD_3"/>
    <property type="match status" value="1"/>
</dbReference>
<evidence type="ECO:0000259" key="9">
    <source>
        <dbReference type="SMART" id="SM01032"/>
    </source>
</evidence>
<dbReference type="Proteomes" id="UP001140513">
    <property type="component" value="Unassembled WGS sequence"/>
</dbReference>
<dbReference type="Pfam" id="PF10404">
    <property type="entry name" value="BHD_2"/>
    <property type="match status" value="1"/>
</dbReference>
<dbReference type="Gene3D" id="2.20.20.110">
    <property type="entry name" value="Rad4, beta-hairpin domain BHD1"/>
    <property type="match status" value="1"/>
</dbReference>
<feature type="region of interest" description="Disordered" evidence="6">
    <location>
        <begin position="1004"/>
        <end position="1187"/>
    </location>
</feature>
<feature type="compositionally biased region" description="Acidic residues" evidence="6">
    <location>
        <begin position="58"/>
        <end position="76"/>
    </location>
</feature>
<dbReference type="AlphaFoldDB" id="A0A9W9CGC7"/>
<dbReference type="InterPro" id="IPR038765">
    <property type="entry name" value="Papain-like_cys_pep_sf"/>
</dbReference>
<feature type="domain" description="Rad4 beta-hairpin" evidence="9">
    <location>
        <begin position="774"/>
        <end position="848"/>
    </location>
</feature>
<dbReference type="InterPro" id="IPR018327">
    <property type="entry name" value="BHD_2"/>
</dbReference>
<evidence type="ECO:0000256" key="1">
    <source>
        <dbReference type="ARBA" id="ARBA00004123"/>
    </source>
</evidence>
<evidence type="ECO:0000256" key="2">
    <source>
        <dbReference type="ARBA" id="ARBA00009525"/>
    </source>
</evidence>
<evidence type="ECO:0000313" key="10">
    <source>
        <dbReference type="EMBL" id="KAJ4360396.1"/>
    </source>
</evidence>
<feature type="compositionally biased region" description="Acidic residues" evidence="6">
    <location>
        <begin position="1016"/>
        <end position="1034"/>
    </location>
</feature>
<dbReference type="GO" id="GO:0006289">
    <property type="term" value="P:nucleotide-excision repair"/>
    <property type="evidence" value="ECO:0007669"/>
    <property type="project" value="InterPro"/>
</dbReference>
<feature type="compositionally biased region" description="Polar residues" evidence="6">
    <location>
        <begin position="1059"/>
        <end position="1068"/>
    </location>
</feature>
<sequence>MSPLIPRKRPRSNSPKAESTPKRTPAHPRRQEPTSNTSPNLPRTLSQKKQQLEKFIGGDDDSDLSSLESSEDEFEDVPMASTKAQGKQKAQSDSSDDESEEEEWEDALGTKHHTKHDAEPEREPVISGDLNLTLDAPVVVEYTKESGKKGPSKRDRQIRIVTHCMHVQFLMFHNLIRNAWVCDQEVQRIMLGHLNAGCWKAVNRYWRDAGIVDGPERIVKGGWTDKIVDDIGKTGAWISSGTKGVQVYESPQKAAKGKGGKGKAAAKAGSSEDKAKKTGNDRNARDWGATSERVEPNTPNLSAGDPLPRLLNYLAMYWKGKYTITAPSLRKRGFLSLADLGTEIWAWKDHQDDANAFGERVEDLGAFRELARNCEGSRDVGQQLFTSLIRALGVEARMVASLQPVGYRFNKAEEGKSKDLSNLRNDTKGAQTNGSKRTSNNPSPVKLHGGKDDPIDLSDSELSSAISIASGDQEEPGSKDPENAPQWQDRFYGRVIPYPTYWTEAISNLTHTPVAISILPKITVATPADGKYYLFESTPANAERGHQVFAYLIAFSSDGSAKEVTTRYLRNRRWPGVTKGFRMPVEKIPIHNKKGKVKRWDEWNWIKSVLRPYARPHSKRQPWDEVEDESDLVPAQPVKLKTMDEGAKETLQGYKNSAKYVLERHLRREEAIEPGASMVRYFTTGKGDNEKQEPVYRREDMVTCKSVESWHKEGRAVKEGEQPLKFVNMRAVTVQRKREIEEREREEGQKMKQGLYSEAQTDWIVPDPIVDGRIPRNAFGNIDVYVPTMVPTGAIHIPLKGTARICRKLNIDYAEACTGFEFGKQRAVPVITGVVVAVENEDLVIDAWEAAEAEKAKKDKDKREKHVLGLWKKFLLGLRIVERVKRDHGQDAVEVWQKETTKKTRGQAQPKGQSEWDTFQNHDGGFEGGFVRDELSAAGGFLLEHDDTPRKDAIMAGDILQSDEEDAQPPISSLRLDGENIEHAHSEAKATAAENAYQTPISMQSLHQKDAKETQDDQQDEDPNVEVSDSDDEPLVPYSSKHTRRICSSRARVRDQATKRASTSTCKPTTCRPIVGSEDHGSSLSNPSLDVPASSADPIDAGLPDNNSGIFTPAPRSTRGKRKVATSPVESRSVPKRKAARNSTAQVKSHFFAGSDDETDAADRSPQKHSIMERGRGRRRGKGRGKV</sequence>
<feature type="region of interest" description="Disordered" evidence="6">
    <location>
        <begin position="418"/>
        <end position="456"/>
    </location>
</feature>
<dbReference type="InterPro" id="IPR042488">
    <property type="entry name" value="Rad4_BHD3_sf"/>
</dbReference>
<dbReference type="FunFam" id="3.30.70.2460:FF:000001">
    <property type="entry name" value="DNA repair protein Rad4 family"/>
    <property type="match status" value="1"/>
</dbReference>
<dbReference type="PANTHER" id="PTHR12135">
    <property type="entry name" value="DNA REPAIR PROTEIN XP-C / RAD4"/>
    <property type="match status" value="1"/>
</dbReference>
<dbReference type="GO" id="GO:0003684">
    <property type="term" value="F:damaged DNA binding"/>
    <property type="evidence" value="ECO:0007669"/>
    <property type="project" value="InterPro"/>
</dbReference>
<comment type="similarity">
    <text evidence="2">Belongs to the XPC family.</text>
</comment>
<keyword evidence="11" id="KW-1185">Reference proteome</keyword>
<dbReference type="GO" id="GO:0071942">
    <property type="term" value="C:XPC complex"/>
    <property type="evidence" value="ECO:0007669"/>
    <property type="project" value="TreeGrafter"/>
</dbReference>
<dbReference type="InterPro" id="IPR018328">
    <property type="entry name" value="Rad4_beta-hairpin_dom3"/>
</dbReference>
<dbReference type="RefSeq" id="XP_056076598.1">
    <property type="nucleotide sequence ID" value="XM_056209776.1"/>
</dbReference>
<protein>
    <recommendedName>
        <fullName evidence="12">Rad4-domain-containing protein</fullName>
    </recommendedName>
</protein>
<reference evidence="10" key="1">
    <citation type="submission" date="2022-10" db="EMBL/GenBank/DDBJ databases">
        <title>Tapping the CABI collections for fungal endophytes: first genome assemblies for Collariella, Neodidymelliopsis, Ascochyta clinopodiicola, Didymella pomorum, Didymosphaeria variabile, Neocosmospora piperis and Neocucurbitaria cava.</title>
        <authorList>
            <person name="Hill R."/>
        </authorList>
    </citation>
    <scope>NUCLEOTIDE SEQUENCE</scope>
    <source>
        <strain evidence="10">IMI 356815</strain>
    </source>
</reference>
<dbReference type="InterPro" id="IPR036985">
    <property type="entry name" value="Transglutaminase-like_sf"/>
</dbReference>
<dbReference type="SUPFAM" id="SSF54001">
    <property type="entry name" value="Cysteine proteinases"/>
    <property type="match status" value="1"/>
</dbReference>
<comment type="subcellular location">
    <subcellularLocation>
        <location evidence="1">Nucleus</location>
    </subcellularLocation>
</comment>
<dbReference type="GO" id="GO:0003697">
    <property type="term" value="F:single-stranded DNA binding"/>
    <property type="evidence" value="ECO:0007669"/>
    <property type="project" value="TreeGrafter"/>
</dbReference>
<evidence type="ECO:0000256" key="4">
    <source>
        <dbReference type="ARBA" id="ARBA00023204"/>
    </source>
</evidence>
<dbReference type="Gene3D" id="3.90.260.10">
    <property type="entry name" value="Transglutaminase-like"/>
    <property type="match status" value="1"/>
</dbReference>
<proteinExistence type="inferred from homology"/>
<keyword evidence="3" id="KW-0227">DNA damage</keyword>
<feature type="compositionally biased region" description="Basic and acidic residues" evidence="6">
    <location>
        <begin position="418"/>
        <end position="427"/>
    </location>
</feature>
<feature type="region of interest" description="Disordered" evidence="6">
    <location>
        <begin position="469"/>
        <end position="488"/>
    </location>
</feature>
<dbReference type="Pfam" id="PF03835">
    <property type="entry name" value="Rad4"/>
    <property type="match status" value="1"/>
</dbReference>
<dbReference type="InterPro" id="IPR018326">
    <property type="entry name" value="Rad4_beta-hairpin_dom1"/>
</dbReference>
<feature type="compositionally biased region" description="Basic residues" evidence="6">
    <location>
        <begin position="1176"/>
        <end position="1187"/>
    </location>
</feature>
<feature type="compositionally biased region" description="Polar residues" evidence="6">
    <location>
        <begin position="82"/>
        <end position="91"/>
    </location>
</feature>
<feature type="compositionally biased region" description="Basic residues" evidence="6">
    <location>
        <begin position="1"/>
        <end position="11"/>
    </location>
</feature>
<dbReference type="InterPro" id="IPR018325">
    <property type="entry name" value="Rad4/PNGase_transGLS-fold"/>
</dbReference>
<feature type="region of interest" description="Disordered" evidence="6">
    <location>
        <begin position="249"/>
        <end position="301"/>
    </location>
</feature>
<feature type="compositionally biased region" description="Polar residues" evidence="6">
    <location>
        <begin position="33"/>
        <end position="49"/>
    </location>
</feature>
<feature type="region of interest" description="Disordered" evidence="6">
    <location>
        <begin position="898"/>
        <end position="923"/>
    </location>
</feature>
<dbReference type="Gene3D" id="3.30.70.2460">
    <property type="entry name" value="Rad4, beta-hairpin domain BHD3"/>
    <property type="match status" value="1"/>
</dbReference>
<dbReference type="Pfam" id="PF10403">
    <property type="entry name" value="BHD_1"/>
    <property type="match status" value="1"/>
</dbReference>
<feature type="compositionally biased region" description="Polar residues" evidence="6">
    <location>
        <begin position="428"/>
        <end position="443"/>
    </location>
</feature>
<dbReference type="Gene3D" id="3.30.60.290">
    <property type="entry name" value="Rad4, beta-hairpin domain BHD2"/>
    <property type="match status" value="1"/>
</dbReference>
<dbReference type="SMART" id="SM01031">
    <property type="entry name" value="BHD_2"/>
    <property type="match status" value="1"/>
</dbReference>
<dbReference type="InterPro" id="IPR004583">
    <property type="entry name" value="DNA_repair_Rad4"/>
</dbReference>
<dbReference type="GO" id="GO:0006298">
    <property type="term" value="P:mismatch repair"/>
    <property type="evidence" value="ECO:0007669"/>
    <property type="project" value="TreeGrafter"/>
</dbReference>
<dbReference type="GO" id="GO:0005737">
    <property type="term" value="C:cytoplasm"/>
    <property type="evidence" value="ECO:0007669"/>
    <property type="project" value="TreeGrafter"/>
</dbReference>
<comment type="caution">
    <text evidence="10">The sequence shown here is derived from an EMBL/GenBank/DDBJ whole genome shotgun (WGS) entry which is preliminary data.</text>
</comment>
<name>A0A9W9CGC7_9PLEO</name>
<accession>A0A9W9CGC7</accession>